<reference evidence="8 9" key="1">
    <citation type="journal article" date="2013" name="Nat. Genet.">
        <title>The high-quality draft genome of peach (Prunus persica) identifies unique patterns of genetic diversity, domestication and genome evolution.</title>
        <authorList>
            <consortium name="International Peach Genome Initiative"/>
            <person name="Verde I."/>
            <person name="Abbott A.G."/>
            <person name="Scalabrin S."/>
            <person name="Jung S."/>
            <person name="Shu S."/>
            <person name="Marroni F."/>
            <person name="Zhebentyayeva T."/>
            <person name="Dettori M.T."/>
            <person name="Grimwood J."/>
            <person name="Cattonaro F."/>
            <person name="Zuccolo A."/>
            <person name="Rossini L."/>
            <person name="Jenkins J."/>
            <person name="Vendramin E."/>
            <person name="Meisel L.A."/>
            <person name="Decroocq V."/>
            <person name="Sosinski B."/>
            <person name="Prochnik S."/>
            <person name="Mitros T."/>
            <person name="Policriti A."/>
            <person name="Cipriani G."/>
            <person name="Dondini L."/>
            <person name="Ficklin S."/>
            <person name="Goodstein D.M."/>
            <person name="Xuan P."/>
            <person name="Del Fabbro C."/>
            <person name="Aramini V."/>
            <person name="Copetti D."/>
            <person name="Gonzalez S."/>
            <person name="Horner D.S."/>
            <person name="Falchi R."/>
            <person name="Lucas S."/>
            <person name="Mica E."/>
            <person name="Maldonado J."/>
            <person name="Lazzari B."/>
            <person name="Bielenberg D."/>
            <person name="Pirona R."/>
            <person name="Miculan M."/>
            <person name="Barakat A."/>
            <person name="Testolin R."/>
            <person name="Stella A."/>
            <person name="Tartarini S."/>
            <person name="Tonutti P."/>
            <person name="Arus P."/>
            <person name="Orellana A."/>
            <person name="Wells C."/>
            <person name="Main D."/>
            <person name="Vizzotto G."/>
            <person name="Silva H."/>
            <person name="Salamini F."/>
            <person name="Schmutz J."/>
            <person name="Morgante M."/>
            <person name="Rokhsar D.S."/>
        </authorList>
    </citation>
    <scope>NUCLEOTIDE SEQUENCE [LARGE SCALE GENOMIC DNA]</scope>
    <source>
        <strain evidence="9">cv. Nemared</strain>
    </source>
</reference>
<keyword evidence="9" id="KW-1185">Reference proteome</keyword>
<dbReference type="EMBL" id="CM007654">
    <property type="protein sequence ID" value="ONI09732.1"/>
    <property type="molecule type" value="Genomic_DNA"/>
</dbReference>
<dbReference type="InterPro" id="IPR018289">
    <property type="entry name" value="MULE_transposase_dom"/>
</dbReference>
<name>A0A251PDR8_PRUPE</name>
<dbReference type="GO" id="GO:0008270">
    <property type="term" value="F:zinc ion binding"/>
    <property type="evidence" value="ECO:0007669"/>
    <property type="project" value="UniProtKB-UniRule"/>
</dbReference>
<dbReference type="Pfam" id="PF04434">
    <property type="entry name" value="SWIM"/>
    <property type="match status" value="1"/>
</dbReference>
<accession>A0A251PDR8</accession>
<dbReference type="InterPro" id="IPR031052">
    <property type="entry name" value="FHY3/FAR1"/>
</dbReference>
<evidence type="ECO:0000256" key="4">
    <source>
        <dbReference type="ARBA" id="ARBA00022833"/>
    </source>
</evidence>
<dbReference type="Proteomes" id="UP000006882">
    <property type="component" value="Chromosome G4"/>
</dbReference>
<comment type="similarity">
    <text evidence="1 6">Belongs to the FHY3/FAR1 family.</text>
</comment>
<comment type="subcellular location">
    <subcellularLocation>
        <location evidence="6">Nucleus</location>
    </subcellularLocation>
</comment>
<keyword evidence="3 5" id="KW-0863">Zinc-finger</keyword>
<dbReference type="GO" id="GO:0006355">
    <property type="term" value="P:regulation of DNA-templated transcription"/>
    <property type="evidence" value="ECO:0007669"/>
    <property type="project" value="UniProtKB-UniRule"/>
</dbReference>
<keyword evidence="6" id="KW-0539">Nucleus</keyword>
<reference evidence="8" key="2">
    <citation type="submission" date="2016-12" db="EMBL/GenBank/DDBJ databases">
        <title>WGS assembly of Prunus persica.</title>
        <authorList>
            <person name="Verde I."/>
            <person name="Jenkins J."/>
            <person name="Dondini L."/>
            <person name="Micali S."/>
            <person name="Pagliarani G."/>
            <person name="Vendramin E."/>
            <person name="Paris R."/>
            <person name="Aramini V."/>
            <person name="Gazza L."/>
            <person name="Rossini L."/>
            <person name="Bassi D."/>
            <person name="Troggio M."/>
            <person name="Shu S."/>
            <person name="Grimwood J.H."/>
            <person name="Tartarini S."/>
            <person name="Dettori M.T."/>
            <person name="Schmutz J."/>
        </authorList>
    </citation>
    <scope>NUCLEOTIDE SEQUENCE</scope>
</reference>
<dbReference type="SMART" id="SM00575">
    <property type="entry name" value="ZnF_PMZ"/>
    <property type="match status" value="1"/>
</dbReference>
<dbReference type="GO" id="GO:0005634">
    <property type="term" value="C:nucleus"/>
    <property type="evidence" value="ECO:0007669"/>
    <property type="project" value="UniProtKB-SubCell"/>
</dbReference>
<evidence type="ECO:0000256" key="3">
    <source>
        <dbReference type="ARBA" id="ARBA00022771"/>
    </source>
</evidence>
<dbReference type="Gramene" id="ONI09732">
    <property type="protein sequence ID" value="ONI09732"/>
    <property type="gene ID" value="PRUPE_4G006000"/>
</dbReference>
<dbReference type="InterPro" id="IPR058778">
    <property type="entry name" value="HTH_FAR1-11-like"/>
</dbReference>
<dbReference type="PANTHER" id="PTHR31669">
    <property type="entry name" value="PROTEIN FAR1-RELATED SEQUENCE 10-RELATED"/>
    <property type="match status" value="1"/>
</dbReference>
<dbReference type="InterPro" id="IPR006564">
    <property type="entry name" value="Znf_PMZ"/>
</dbReference>
<proteinExistence type="inferred from homology"/>
<keyword evidence="4 6" id="KW-0862">Zinc</keyword>
<dbReference type="PROSITE" id="PS50966">
    <property type="entry name" value="ZF_SWIM"/>
    <property type="match status" value="1"/>
</dbReference>
<keyword evidence="2 6" id="KW-0479">Metal-binding</keyword>
<dbReference type="InterPro" id="IPR007527">
    <property type="entry name" value="Znf_SWIM"/>
</dbReference>
<evidence type="ECO:0000313" key="9">
    <source>
        <dbReference type="Proteomes" id="UP000006882"/>
    </source>
</evidence>
<evidence type="ECO:0000256" key="6">
    <source>
        <dbReference type="RuleBase" id="RU367018"/>
    </source>
</evidence>
<evidence type="ECO:0000313" key="8">
    <source>
        <dbReference type="EMBL" id="ONI09732.1"/>
    </source>
</evidence>
<evidence type="ECO:0000256" key="5">
    <source>
        <dbReference type="PROSITE-ProRule" id="PRU00325"/>
    </source>
</evidence>
<dbReference type="PANTHER" id="PTHR31669:SF185">
    <property type="entry name" value="PROTEIN FAR1-RELATED SEQUENCE"/>
    <property type="match status" value="1"/>
</dbReference>
<protein>
    <recommendedName>
        <fullName evidence="6">Protein FAR1-RELATED SEQUENCE</fullName>
    </recommendedName>
</protein>
<dbReference type="Pfam" id="PF03101">
    <property type="entry name" value="FAR1"/>
    <property type="match status" value="1"/>
</dbReference>
<organism evidence="8 9">
    <name type="scientific">Prunus persica</name>
    <name type="common">Peach</name>
    <name type="synonym">Amygdalus persica</name>
    <dbReference type="NCBI Taxonomy" id="3760"/>
    <lineage>
        <taxon>Eukaryota</taxon>
        <taxon>Viridiplantae</taxon>
        <taxon>Streptophyta</taxon>
        <taxon>Embryophyta</taxon>
        <taxon>Tracheophyta</taxon>
        <taxon>Spermatophyta</taxon>
        <taxon>Magnoliopsida</taxon>
        <taxon>eudicotyledons</taxon>
        <taxon>Gunneridae</taxon>
        <taxon>Pentapetalae</taxon>
        <taxon>rosids</taxon>
        <taxon>fabids</taxon>
        <taxon>Rosales</taxon>
        <taxon>Rosaceae</taxon>
        <taxon>Amygdaloideae</taxon>
        <taxon>Amygdaleae</taxon>
        <taxon>Prunus</taxon>
    </lineage>
</organism>
<gene>
    <name evidence="8" type="ORF">PRUPE_4G006000</name>
</gene>
<dbReference type="AlphaFoldDB" id="A0A251PDR8"/>
<comment type="function">
    <text evidence="6">Putative transcription activator involved in regulating light control of development.</text>
</comment>
<sequence length="659" mass="76153">MTSPPSKNIWIRRQQCPCGDWKCYVTYEGDSEETSSITSQLVKNDSAGSEAMVSPYVGMVFKSDDDAFEYYGNFARKNGFSIRKERSRLSPQLGIYKRDFVCYRSGFAPVKKKPTGEHHRDRKSVRCGCDAKMYLSKEVVDGVSQWFVVQFSNVHNHELLEDDQVRLLPAYRKIHEADQERILLLSKAGFPIHRIVKVLELEKGIQGGQLPFLERDVRNFVQNRKKVVQENDALLTEKRENDTLELLEACKGTKEADEDFVYDFTVDENDKVEHIAWSYGDSVHAYTMYGDAVYFDTSYQSITYGVLFGAWLGIDNHGRTIFFGCVLLQDETPRSFSWALQTFVRFMRGRCPQTILTDLDPGLRDAISSELPGTKHVISIWNILPKVSSWFSVSLGSRCAEFKSEFDVLYRVESTEDFELQWNQMISMFGLTTDKHIALLYSFRASWALSYMKGYFLACTATTTYSKSVDAFLKGVFSAQTCLRSFFEQVGISANFQNQHELVLAMQYAVSEMSNGSYLVRHFKEIDGERLVIWIPEEEQIHCSCKEFESSGLLCRHSLRVFVAKNYFQLPDKYYLNRWRKESSLDFYDDHIARTSDDEWFQDYHCLTETLFTESSITKERADYVRRELTTQLTRILNEVRNMPECEGVAMDLTFSPTG</sequence>
<dbReference type="Pfam" id="PF10551">
    <property type="entry name" value="MULE"/>
    <property type="match status" value="1"/>
</dbReference>
<evidence type="ECO:0000256" key="1">
    <source>
        <dbReference type="ARBA" id="ARBA00005889"/>
    </source>
</evidence>
<dbReference type="Gramene" id="ONI09733">
    <property type="protein sequence ID" value="ONI09733"/>
    <property type="gene ID" value="PRUPE_4G006000"/>
</dbReference>
<dbReference type="Pfam" id="PF26175">
    <property type="entry name" value="HTH_FAR1"/>
    <property type="match status" value="1"/>
</dbReference>
<evidence type="ECO:0000259" key="7">
    <source>
        <dbReference type="PROSITE" id="PS50966"/>
    </source>
</evidence>
<dbReference type="EMBL" id="CM007654">
    <property type="protein sequence ID" value="ONI09733.1"/>
    <property type="molecule type" value="Genomic_DNA"/>
</dbReference>
<feature type="domain" description="SWIM-type" evidence="7">
    <location>
        <begin position="531"/>
        <end position="566"/>
    </location>
</feature>
<evidence type="ECO:0000256" key="2">
    <source>
        <dbReference type="ARBA" id="ARBA00022723"/>
    </source>
</evidence>
<dbReference type="InterPro" id="IPR004330">
    <property type="entry name" value="FAR1_DNA_bnd_dom"/>
</dbReference>